<comment type="miscellaneous">
    <text evidence="8">The porphobilinogen subunits are added to the dipyrromethane group.</text>
</comment>
<comment type="cofactor">
    <cofactor evidence="8">
        <name>dipyrromethane</name>
        <dbReference type="ChEBI" id="CHEBI:60342"/>
    </cofactor>
    <text evidence="8">Binds 1 dipyrromethane group covalently.</text>
</comment>
<evidence type="ECO:0000313" key="12">
    <source>
        <dbReference type="Proteomes" id="UP000253034"/>
    </source>
</evidence>
<dbReference type="InterPro" id="IPR000860">
    <property type="entry name" value="HemC"/>
</dbReference>
<comment type="subunit">
    <text evidence="4 8">Monomer.</text>
</comment>
<dbReference type="Pfam" id="PF03900">
    <property type="entry name" value="Porphobil_deamC"/>
    <property type="match status" value="1"/>
</dbReference>
<evidence type="ECO:0000256" key="7">
    <source>
        <dbReference type="ARBA" id="ARBA00048169"/>
    </source>
</evidence>
<proteinExistence type="inferred from homology"/>
<evidence type="ECO:0000256" key="1">
    <source>
        <dbReference type="ARBA" id="ARBA00002869"/>
    </source>
</evidence>
<evidence type="ECO:0000259" key="9">
    <source>
        <dbReference type="Pfam" id="PF01379"/>
    </source>
</evidence>
<comment type="catalytic activity">
    <reaction evidence="7 8">
        <text>4 porphobilinogen + H2O = hydroxymethylbilane + 4 NH4(+)</text>
        <dbReference type="Rhea" id="RHEA:13185"/>
        <dbReference type="ChEBI" id="CHEBI:15377"/>
        <dbReference type="ChEBI" id="CHEBI:28938"/>
        <dbReference type="ChEBI" id="CHEBI:57845"/>
        <dbReference type="ChEBI" id="CHEBI:58126"/>
        <dbReference type="EC" id="2.5.1.61"/>
    </reaction>
</comment>
<dbReference type="Proteomes" id="UP000253034">
    <property type="component" value="Unassembled WGS sequence"/>
</dbReference>
<dbReference type="InterPro" id="IPR022417">
    <property type="entry name" value="Porphobilin_deaminase_N"/>
</dbReference>
<feature type="domain" description="Porphobilinogen deaminase N-terminal" evidence="9">
    <location>
        <begin position="10"/>
        <end position="212"/>
    </location>
</feature>
<dbReference type="FunFam" id="3.40.190.10:FF:000004">
    <property type="entry name" value="Porphobilinogen deaminase"/>
    <property type="match status" value="1"/>
</dbReference>
<feature type="modified residue" description="S-(dipyrrolylmethanemethyl)cysteine" evidence="8">
    <location>
        <position position="245"/>
    </location>
</feature>
<dbReference type="SUPFAM" id="SSF53850">
    <property type="entry name" value="Periplasmic binding protein-like II"/>
    <property type="match status" value="1"/>
</dbReference>
<dbReference type="InterPro" id="IPR036803">
    <property type="entry name" value="Porphobilinogen_deaminase_C_sf"/>
</dbReference>
<dbReference type="GO" id="GO:0005737">
    <property type="term" value="C:cytoplasm"/>
    <property type="evidence" value="ECO:0007669"/>
    <property type="project" value="UniProtKB-UniRule"/>
</dbReference>
<dbReference type="PANTHER" id="PTHR11557">
    <property type="entry name" value="PORPHOBILINOGEN DEAMINASE"/>
    <property type="match status" value="1"/>
</dbReference>
<organism evidence="11 12">
    <name type="scientific">Anaerobacterium chartisolvens</name>
    <dbReference type="NCBI Taxonomy" id="1297424"/>
    <lineage>
        <taxon>Bacteria</taxon>
        <taxon>Bacillati</taxon>
        <taxon>Bacillota</taxon>
        <taxon>Clostridia</taxon>
        <taxon>Eubacteriales</taxon>
        <taxon>Oscillospiraceae</taxon>
        <taxon>Anaerobacterium</taxon>
    </lineage>
</organism>
<dbReference type="EC" id="2.5.1.61" evidence="8"/>
<evidence type="ECO:0000256" key="6">
    <source>
        <dbReference type="ARBA" id="ARBA00023244"/>
    </source>
</evidence>
<dbReference type="FunFam" id="3.40.190.10:FF:000005">
    <property type="entry name" value="Porphobilinogen deaminase"/>
    <property type="match status" value="1"/>
</dbReference>
<dbReference type="GO" id="GO:0004418">
    <property type="term" value="F:hydroxymethylbilane synthase activity"/>
    <property type="evidence" value="ECO:0007669"/>
    <property type="project" value="UniProtKB-UniRule"/>
</dbReference>
<evidence type="ECO:0000256" key="4">
    <source>
        <dbReference type="ARBA" id="ARBA00011245"/>
    </source>
</evidence>
<dbReference type="GO" id="GO:0006782">
    <property type="term" value="P:protoporphyrinogen IX biosynthetic process"/>
    <property type="evidence" value="ECO:0007669"/>
    <property type="project" value="UniProtKB-UniRule"/>
</dbReference>
<dbReference type="PRINTS" id="PR00151">
    <property type="entry name" value="PORPHBDMNASE"/>
</dbReference>
<evidence type="ECO:0000256" key="2">
    <source>
        <dbReference type="ARBA" id="ARBA00004735"/>
    </source>
</evidence>
<gene>
    <name evidence="8" type="primary">hemC</name>
    <name evidence="11" type="ORF">DFR58_107116</name>
</gene>
<comment type="function">
    <text evidence="1 8">Tetrapolymerization of the monopyrrole PBG into the hydroxymethylbilane pre-uroporphyrinogen in several discrete steps.</text>
</comment>
<keyword evidence="12" id="KW-1185">Reference proteome</keyword>
<name>A0A369B7S2_9FIRM</name>
<dbReference type="PIRSF" id="PIRSF001438">
    <property type="entry name" value="4pyrrol_synth_OHMeBilane_synth"/>
    <property type="match status" value="1"/>
</dbReference>
<dbReference type="Pfam" id="PF01379">
    <property type="entry name" value="Porphobil_deam"/>
    <property type="match status" value="1"/>
</dbReference>
<accession>A0A369B7S2</accession>
<comment type="similarity">
    <text evidence="3 8">Belongs to the HMBS family.</text>
</comment>
<sequence length="300" mass="33030">MRGTPIMKTIRVGTRESRLAIAQSRLITEMVRARLPQYNFQLVPIKTRGDLILDKRLDELGGKGLFIKELENALIDGRIDIAVHSAKDMPSLLPDGLVIAAVSEREDPRDVLVARNGKRLEELGEGSVIGTGSVRREVQLLQRNSMVTVSPLRGNVLTRLDSLTNGQYDAIMLAMAGLKRMGLEDRCTQCFEAEDFIPAAGQGILVIEARGDYDASYLMESVHCEEAALCLSAERAYMHRLDGGCSKPVAAHAVIEGDVMRVYGMYASESKTDMRRECIEGNKQNAEGLGQRLAELVLGR</sequence>
<evidence type="ECO:0000256" key="8">
    <source>
        <dbReference type="HAMAP-Rule" id="MF_00260"/>
    </source>
</evidence>
<protein>
    <recommendedName>
        <fullName evidence="8">Porphobilinogen deaminase</fullName>
        <shortName evidence="8">PBG</shortName>
        <ecNumber evidence="8">2.5.1.61</ecNumber>
    </recommendedName>
    <alternativeName>
        <fullName evidence="8">Hydroxymethylbilane synthase</fullName>
        <shortName evidence="8">HMBS</shortName>
    </alternativeName>
    <alternativeName>
        <fullName evidence="8">Pre-uroporphyrinogen synthase</fullName>
    </alternativeName>
</protein>
<dbReference type="AlphaFoldDB" id="A0A369B7S2"/>
<feature type="domain" description="Porphobilinogen deaminase C-terminal" evidence="10">
    <location>
        <begin position="229"/>
        <end position="297"/>
    </location>
</feature>
<reference evidence="11 12" key="1">
    <citation type="submission" date="2018-07" db="EMBL/GenBank/DDBJ databases">
        <title>Genomic Encyclopedia of Type Strains, Phase IV (KMG-IV): sequencing the most valuable type-strain genomes for metagenomic binning, comparative biology and taxonomic classification.</title>
        <authorList>
            <person name="Goeker M."/>
        </authorList>
    </citation>
    <scope>NUCLEOTIDE SEQUENCE [LARGE SCALE GENOMIC DNA]</scope>
    <source>
        <strain evidence="11 12">DSM 27016</strain>
    </source>
</reference>
<dbReference type="SUPFAM" id="SSF54782">
    <property type="entry name" value="Porphobilinogen deaminase (hydroxymethylbilane synthase), C-terminal domain"/>
    <property type="match status" value="1"/>
</dbReference>
<keyword evidence="5 8" id="KW-0808">Transferase</keyword>
<keyword evidence="6 8" id="KW-0627">Porphyrin biosynthesis</keyword>
<dbReference type="HAMAP" id="MF_00260">
    <property type="entry name" value="Porphobil_deam"/>
    <property type="match status" value="1"/>
</dbReference>
<evidence type="ECO:0000259" key="10">
    <source>
        <dbReference type="Pfam" id="PF03900"/>
    </source>
</evidence>
<evidence type="ECO:0000313" key="11">
    <source>
        <dbReference type="EMBL" id="RCX17570.1"/>
    </source>
</evidence>
<comment type="caution">
    <text evidence="11">The sequence shown here is derived from an EMBL/GenBank/DDBJ whole genome shotgun (WGS) entry which is preliminary data.</text>
</comment>
<dbReference type="Gene3D" id="3.40.190.10">
    <property type="entry name" value="Periplasmic binding protein-like II"/>
    <property type="match status" value="2"/>
</dbReference>
<dbReference type="InterPro" id="IPR022418">
    <property type="entry name" value="Porphobilinogen_deaminase_C"/>
</dbReference>
<evidence type="ECO:0000256" key="5">
    <source>
        <dbReference type="ARBA" id="ARBA00022679"/>
    </source>
</evidence>
<dbReference type="Gene3D" id="3.30.160.40">
    <property type="entry name" value="Porphobilinogen deaminase, C-terminal domain"/>
    <property type="match status" value="1"/>
</dbReference>
<comment type="pathway">
    <text evidence="2">Porphyrin-containing compound metabolism; protoporphyrin-IX biosynthesis; coproporphyrinogen-III from 5-aminolevulinate: step 2/4.</text>
</comment>
<dbReference type="NCBIfam" id="TIGR00212">
    <property type="entry name" value="hemC"/>
    <property type="match status" value="1"/>
</dbReference>
<dbReference type="PANTHER" id="PTHR11557:SF0">
    <property type="entry name" value="PORPHOBILINOGEN DEAMINASE"/>
    <property type="match status" value="1"/>
</dbReference>
<dbReference type="EMBL" id="QPJT01000007">
    <property type="protein sequence ID" value="RCX17570.1"/>
    <property type="molecule type" value="Genomic_DNA"/>
</dbReference>
<evidence type="ECO:0000256" key="3">
    <source>
        <dbReference type="ARBA" id="ARBA00005638"/>
    </source>
</evidence>